<dbReference type="AlphaFoldDB" id="A0AAV7MH80"/>
<protein>
    <submittedName>
        <fullName evidence="1">Uncharacterized protein</fullName>
    </submittedName>
</protein>
<organism evidence="1 2">
    <name type="scientific">Pleurodeles waltl</name>
    <name type="common">Iberian ribbed newt</name>
    <dbReference type="NCBI Taxonomy" id="8319"/>
    <lineage>
        <taxon>Eukaryota</taxon>
        <taxon>Metazoa</taxon>
        <taxon>Chordata</taxon>
        <taxon>Craniata</taxon>
        <taxon>Vertebrata</taxon>
        <taxon>Euteleostomi</taxon>
        <taxon>Amphibia</taxon>
        <taxon>Batrachia</taxon>
        <taxon>Caudata</taxon>
        <taxon>Salamandroidea</taxon>
        <taxon>Salamandridae</taxon>
        <taxon>Pleurodelinae</taxon>
        <taxon>Pleurodeles</taxon>
    </lineage>
</organism>
<evidence type="ECO:0000313" key="2">
    <source>
        <dbReference type="Proteomes" id="UP001066276"/>
    </source>
</evidence>
<name>A0AAV7MH80_PLEWA</name>
<gene>
    <name evidence="1" type="ORF">NDU88_006856</name>
</gene>
<sequence length="115" mass="12691">MVTVARVYALDPCMAKLQEGLKPKINTPAQNEIPGCKRLDREDSQRDMTSVLMKTPLHSEGVPVSESSLCVIMISATAWKAADGDGRFRDLPQEAPQEYFFDLRQGAIGRVDPAL</sequence>
<keyword evidence="2" id="KW-1185">Reference proteome</keyword>
<dbReference type="EMBL" id="JANPWB010000014">
    <property type="protein sequence ID" value="KAJ1101792.1"/>
    <property type="molecule type" value="Genomic_DNA"/>
</dbReference>
<proteinExistence type="predicted"/>
<accession>A0AAV7MH80</accession>
<dbReference type="Proteomes" id="UP001066276">
    <property type="component" value="Chromosome 10"/>
</dbReference>
<reference evidence="1" key="1">
    <citation type="journal article" date="2022" name="bioRxiv">
        <title>Sequencing and chromosome-scale assembly of the giantPleurodeles waltlgenome.</title>
        <authorList>
            <person name="Brown T."/>
            <person name="Elewa A."/>
            <person name="Iarovenko S."/>
            <person name="Subramanian E."/>
            <person name="Araus A.J."/>
            <person name="Petzold A."/>
            <person name="Susuki M."/>
            <person name="Suzuki K.-i.T."/>
            <person name="Hayashi T."/>
            <person name="Toyoda A."/>
            <person name="Oliveira C."/>
            <person name="Osipova E."/>
            <person name="Leigh N.D."/>
            <person name="Simon A."/>
            <person name="Yun M.H."/>
        </authorList>
    </citation>
    <scope>NUCLEOTIDE SEQUENCE</scope>
    <source>
        <strain evidence="1">20211129_DDA</strain>
        <tissue evidence="1">Liver</tissue>
    </source>
</reference>
<comment type="caution">
    <text evidence="1">The sequence shown here is derived from an EMBL/GenBank/DDBJ whole genome shotgun (WGS) entry which is preliminary data.</text>
</comment>
<evidence type="ECO:0000313" key="1">
    <source>
        <dbReference type="EMBL" id="KAJ1101792.1"/>
    </source>
</evidence>